<keyword evidence="3" id="KW-1185">Reference proteome</keyword>
<reference evidence="2 3" key="1">
    <citation type="journal article" date="2019" name="Nat. Ecol. Evol.">
        <title>Megaphylogeny resolves global patterns of mushroom evolution.</title>
        <authorList>
            <person name="Varga T."/>
            <person name="Krizsan K."/>
            <person name="Foldi C."/>
            <person name="Dima B."/>
            <person name="Sanchez-Garcia M."/>
            <person name="Sanchez-Ramirez S."/>
            <person name="Szollosi G.J."/>
            <person name="Szarkandi J.G."/>
            <person name="Papp V."/>
            <person name="Albert L."/>
            <person name="Andreopoulos W."/>
            <person name="Angelini C."/>
            <person name="Antonin V."/>
            <person name="Barry K.W."/>
            <person name="Bougher N.L."/>
            <person name="Buchanan P."/>
            <person name="Buyck B."/>
            <person name="Bense V."/>
            <person name="Catcheside P."/>
            <person name="Chovatia M."/>
            <person name="Cooper J."/>
            <person name="Damon W."/>
            <person name="Desjardin D."/>
            <person name="Finy P."/>
            <person name="Geml J."/>
            <person name="Haridas S."/>
            <person name="Hughes K."/>
            <person name="Justo A."/>
            <person name="Karasinski D."/>
            <person name="Kautmanova I."/>
            <person name="Kiss B."/>
            <person name="Kocsube S."/>
            <person name="Kotiranta H."/>
            <person name="LaButti K.M."/>
            <person name="Lechner B.E."/>
            <person name="Liimatainen K."/>
            <person name="Lipzen A."/>
            <person name="Lukacs Z."/>
            <person name="Mihaltcheva S."/>
            <person name="Morgado L.N."/>
            <person name="Niskanen T."/>
            <person name="Noordeloos M.E."/>
            <person name="Ohm R.A."/>
            <person name="Ortiz-Santana B."/>
            <person name="Ovrebo C."/>
            <person name="Racz N."/>
            <person name="Riley R."/>
            <person name="Savchenko A."/>
            <person name="Shiryaev A."/>
            <person name="Soop K."/>
            <person name="Spirin V."/>
            <person name="Szebenyi C."/>
            <person name="Tomsovsky M."/>
            <person name="Tulloss R.E."/>
            <person name="Uehling J."/>
            <person name="Grigoriev I.V."/>
            <person name="Vagvolgyi C."/>
            <person name="Papp T."/>
            <person name="Martin F.M."/>
            <person name="Miettinen O."/>
            <person name="Hibbett D.S."/>
            <person name="Nagy L.G."/>
        </authorList>
    </citation>
    <scope>NUCLEOTIDE SEQUENCE [LARGE SCALE GENOMIC DNA]</scope>
    <source>
        <strain evidence="2 3">OMC1185</strain>
    </source>
</reference>
<accession>A0A5C3NH28</accession>
<organism evidence="2 3">
    <name type="scientific">Heliocybe sulcata</name>
    <dbReference type="NCBI Taxonomy" id="5364"/>
    <lineage>
        <taxon>Eukaryota</taxon>
        <taxon>Fungi</taxon>
        <taxon>Dikarya</taxon>
        <taxon>Basidiomycota</taxon>
        <taxon>Agaricomycotina</taxon>
        <taxon>Agaricomycetes</taxon>
        <taxon>Gloeophyllales</taxon>
        <taxon>Gloeophyllaceae</taxon>
        <taxon>Heliocybe</taxon>
    </lineage>
</organism>
<feature type="compositionally biased region" description="Low complexity" evidence="1">
    <location>
        <begin position="450"/>
        <end position="467"/>
    </location>
</feature>
<feature type="region of interest" description="Disordered" evidence="1">
    <location>
        <begin position="349"/>
        <end position="397"/>
    </location>
</feature>
<dbReference type="EMBL" id="ML213503">
    <property type="protein sequence ID" value="TFK56692.1"/>
    <property type="molecule type" value="Genomic_DNA"/>
</dbReference>
<dbReference type="OrthoDB" id="5338195at2759"/>
<name>A0A5C3NH28_9AGAM</name>
<dbReference type="AlphaFoldDB" id="A0A5C3NH28"/>
<evidence type="ECO:0000256" key="1">
    <source>
        <dbReference type="SAM" id="MobiDB-lite"/>
    </source>
</evidence>
<gene>
    <name evidence="2" type="ORF">OE88DRAFT_1721836</name>
</gene>
<evidence type="ECO:0000313" key="2">
    <source>
        <dbReference type="EMBL" id="TFK56692.1"/>
    </source>
</evidence>
<proteinExistence type="predicted"/>
<dbReference type="Proteomes" id="UP000305948">
    <property type="component" value="Unassembled WGS sequence"/>
</dbReference>
<sequence>MARVPLPTGSAPNWELTGAGTSSELKSIADSLVVLQSLRQSRDQWLSSTFPKFSTRSRSSKLPEVVPPPHSITFHGRCDLEIGPHIFRDTAFFEVRYLSQAQLPQHGTASAAGGSSSSQRASTPLISALASNVSVTPALVAQVNKAAQTNPALAHLVYLAASNRATPEQLKTLGLLIQSMATGPNAVDAMTSAASQHSPAASSYDATPPIQNQQESHPMFSQEFELVFEFKETHLEKLIFPRVPVVCKRLPGQIRALPELCDVSITTSVPFPNSGTKGRPQLVNMYLRMATVNIWELLCRWVGDEEKMRNNQRILDQTVPPERAFLGHRMPEGEWLKELRAAAMPEPLMKPLKPSAAENIKQRRKSVSRKQQQAPDPPRGGITKRRASEPKLPVAPAAPPIPRIACLACNQNEVPLLMGGRYCHQCIEAGRATSEIPVTQDGRSQSQRKPTTSLRTSTLPLASSPLAMHPPVLPQP</sequence>
<protein>
    <submittedName>
        <fullName evidence="2">Uncharacterized protein</fullName>
    </submittedName>
</protein>
<feature type="region of interest" description="Disordered" evidence="1">
    <location>
        <begin position="437"/>
        <end position="476"/>
    </location>
</feature>
<evidence type="ECO:0000313" key="3">
    <source>
        <dbReference type="Proteomes" id="UP000305948"/>
    </source>
</evidence>